<proteinExistence type="predicted"/>
<dbReference type="PANTHER" id="PTHR37402:SF1">
    <property type="entry name" value="GRAM DOMAIN-CONTAINING PROTEIN 4"/>
    <property type="match status" value="1"/>
</dbReference>
<dbReference type="PANTHER" id="PTHR37402">
    <property type="entry name" value="GRAM DOMAIN-CONTAINING PROTEIN 4"/>
    <property type="match status" value="1"/>
</dbReference>
<evidence type="ECO:0000256" key="1">
    <source>
        <dbReference type="SAM" id="MobiDB-lite"/>
    </source>
</evidence>
<dbReference type="InterPro" id="IPR037847">
    <property type="entry name" value="GRAMDC4"/>
</dbReference>
<evidence type="ECO:0000313" key="3">
    <source>
        <dbReference type="EMBL" id="KAE9408089.1"/>
    </source>
</evidence>
<evidence type="ECO:0000313" key="4">
    <source>
        <dbReference type="Proteomes" id="UP000799118"/>
    </source>
</evidence>
<keyword evidence="2" id="KW-0472">Membrane</keyword>
<gene>
    <name evidence="3" type="ORF">BT96DRAFT_21652</name>
</gene>
<dbReference type="EMBL" id="ML769392">
    <property type="protein sequence ID" value="KAE9408089.1"/>
    <property type="molecule type" value="Genomic_DNA"/>
</dbReference>
<feature type="region of interest" description="Disordered" evidence="1">
    <location>
        <begin position="135"/>
        <end position="169"/>
    </location>
</feature>
<feature type="transmembrane region" description="Helical" evidence="2">
    <location>
        <begin position="57"/>
        <end position="74"/>
    </location>
</feature>
<name>A0A6A4IBZ6_9AGAR</name>
<organism evidence="3 4">
    <name type="scientific">Gymnopus androsaceus JB14</name>
    <dbReference type="NCBI Taxonomy" id="1447944"/>
    <lineage>
        <taxon>Eukaryota</taxon>
        <taxon>Fungi</taxon>
        <taxon>Dikarya</taxon>
        <taxon>Basidiomycota</taxon>
        <taxon>Agaricomycotina</taxon>
        <taxon>Agaricomycetes</taxon>
        <taxon>Agaricomycetidae</taxon>
        <taxon>Agaricales</taxon>
        <taxon>Marasmiineae</taxon>
        <taxon>Omphalotaceae</taxon>
        <taxon>Gymnopus</taxon>
    </lineage>
</organism>
<reference evidence="3" key="1">
    <citation type="journal article" date="2019" name="Environ. Microbiol.">
        <title>Fungal ecological strategies reflected in gene transcription - a case study of two litter decomposers.</title>
        <authorList>
            <person name="Barbi F."/>
            <person name="Kohler A."/>
            <person name="Barry K."/>
            <person name="Baskaran P."/>
            <person name="Daum C."/>
            <person name="Fauchery L."/>
            <person name="Ihrmark K."/>
            <person name="Kuo A."/>
            <person name="LaButti K."/>
            <person name="Lipzen A."/>
            <person name="Morin E."/>
            <person name="Grigoriev I.V."/>
            <person name="Henrissat B."/>
            <person name="Lindahl B."/>
            <person name="Martin F."/>
        </authorList>
    </citation>
    <scope>NUCLEOTIDE SEQUENCE</scope>
    <source>
        <strain evidence="3">JB14</strain>
    </source>
</reference>
<feature type="transmembrane region" description="Helical" evidence="2">
    <location>
        <begin position="80"/>
        <end position="99"/>
    </location>
</feature>
<feature type="compositionally biased region" description="Polar residues" evidence="1">
    <location>
        <begin position="143"/>
        <end position="161"/>
    </location>
</feature>
<keyword evidence="4" id="KW-1185">Reference proteome</keyword>
<keyword evidence="2" id="KW-0812">Transmembrane</keyword>
<accession>A0A6A4IBZ6</accession>
<feature type="compositionally biased region" description="Polar residues" evidence="1">
    <location>
        <begin position="196"/>
        <end position="214"/>
    </location>
</feature>
<keyword evidence="2" id="KW-1133">Transmembrane helix</keyword>
<dbReference type="OrthoDB" id="1708389at2759"/>
<protein>
    <submittedName>
        <fullName evidence="3">Uncharacterized protein</fullName>
    </submittedName>
</protein>
<dbReference type="AlphaFoldDB" id="A0A6A4IBZ6"/>
<feature type="region of interest" description="Disordered" evidence="1">
    <location>
        <begin position="194"/>
        <end position="214"/>
    </location>
</feature>
<dbReference type="GO" id="GO:0006915">
    <property type="term" value="P:apoptotic process"/>
    <property type="evidence" value="ECO:0007669"/>
    <property type="project" value="InterPro"/>
</dbReference>
<evidence type="ECO:0000256" key="2">
    <source>
        <dbReference type="SAM" id="Phobius"/>
    </source>
</evidence>
<dbReference type="Proteomes" id="UP000799118">
    <property type="component" value="Unassembled WGS sequence"/>
</dbReference>
<sequence length="306" mass="34038">MPQTPTLTTLLFLDDTKESKQEMDMKRATLQALNELADLHERIKNIFIWRRPASSKIYGSALFFCCVLTLVLPAQYIAKLIYFLGGVFFWHIVPILGALPSEDRARLPPAFDDVPTDADFAMEVISQRIAAGLDVNPSKRNNRNTGERINTSMSAPSTPGGSKNDKGQDIDWKKWGERAAIGKAWVTERKIGKDSATASRISDTPQPSAATHTFPCQHTTAPGLLTLTETEILFTPMTSTKPKLSIPFTDLRGVKKTGLLKGLTIKWMSLESGEGEIQQEVFLWVGGRDEIFARLIGTDVKRWMKA</sequence>